<gene>
    <name evidence="2" type="ORF">JJQ90_26335</name>
</gene>
<organism evidence="2 3">
    <name type="scientific">Falsiroseomonas oleicola</name>
    <dbReference type="NCBI Taxonomy" id="2801474"/>
    <lineage>
        <taxon>Bacteria</taxon>
        <taxon>Pseudomonadati</taxon>
        <taxon>Pseudomonadota</taxon>
        <taxon>Alphaproteobacteria</taxon>
        <taxon>Acetobacterales</taxon>
        <taxon>Roseomonadaceae</taxon>
        <taxon>Falsiroseomonas</taxon>
    </lineage>
</organism>
<name>A0ABS6HF26_9PROT</name>
<accession>A0ABS6HF26</accession>
<proteinExistence type="predicted"/>
<protein>
    <submittedName>
        <fullName evidence="2">Uncharacterized protein</fullName>
    </submittedName>
</protein>
<keyword evidence="3" id="KW-1185">Reference proteome</keyword>
<evidence type="ECO:0000256" key="1">
    <source>
        <dbReference type="SAM" id="MobiDB-lite"/>
    </source>
</evidence>
<dbReference type="EMBL" id="JAERQM010000014">
    <property type="protein sequence ID" value="MBU8547263.1"/>
    <property type="molecule type" value="Genomic_DNA"/>
</dbReference>
<comment type="caution">
    <text evidence="2">The sequence shown here is derived from an EMBL/GenBank/DDBJ whole genome shotgun (WGS) entry which is preliminary data.</text>
</comment>
<sequence>MTATQPVEEDLRALKTAFRRLIGAVGGLVAASACVRVSTSQLARYYDLNDLGTFPPIDVVTQLERIAGEPIVAVEQARLTGHRLVPERARDGATLAAEVAAFARAAGEVPAALCEALADGEMSQAEADAIGAVAMRLAAKLARVTVAAEAAVSSPAAPAVKGEGAPADRRPLGGDGGGRLSPRRGRR</sequence>
<reference evidence="2 3" key="1">
    <citation type="submission" date="2021-01" db="EMBL/GenBank/DDBJ databases">
        <title>Roseomonas sp. nov, a bacterium isolated from an oil production mixture in Yumen Oilfield.</title>
        <authorList>
            <person name="Wu D."/>
        </authorList>
    </citation>
    <scope>NUCLEOTIDE SEQUENCE [LARGE SCALE GENOMIC DNA]</scope>
    <source>
        <strain evidence="2 3">ROY-5-3</strain>
    </source>
</reference>
<feature type="region of interest" description="Disordered" evidence="1">
    <location>
        <begin position="151"/>
        <end position="187"/>
    </location>
</feature>
<feature type="compositionally biased region" description="Low complexity" evidence="1">
    <location>
        <begin position="151"/>
        <end position="161"/>
    </location>
</feature>
<evidence type="ECO:0000313" key="2">
    <source>
        <dbReference type="EMBL" id="MBU8547263.1"/>
    </source>
</evidence>
<dbReference type="Proteomes" id="UP000689967">
    <property type="component" value="Unassembled WGS sequence"/>
</dbReference>
<dbReference type="RefSeq" id="WP_216879247.1">
    <property type="nucleotide sequence ID" value="NZ_JAERQM010000014.1"/>
</dbReference>
<evidence type="ECO:0000313" key="3">
    <source>
        <dbReference type="Proteomes" id="UP000689967"/>
    </source>
</evidence>